<keyword evidence="1" id="KW-1133">Transmembrane helix</keyword>
<keyword evidence="1" id="KW-0472">Membrane</keyword>
<organism evidence="2 3">
    <name type="scientific">Candidatus Portnoybacteria bacterium CG10_big_fil_rev_8_21_14_0_10_36_7</name>
    <dbReference type="NCBI Taxonomy" id="1974812"/>
    <lineage>
        <taxon>Bacteria</taxon>
        <taxon>Candidatus Portnoyibacteriota</taxon>
    </lineage>
</organism>
<comment type="caution">
    <text evidence="2">The sequence shown here is derived from an EMBL/GenBank/DDBJ whole genome shotgun (WGS) entry which is preliminary data.</text>
</comment>
<evidence type="ECO:0000256" key="1">
    <source>
        <dbReference type="SAM" id="Phobius"/>
    </source>
</evidence>
<dbReference type="AlphaFoldDB" id="A0A2M8KEA2"/>
<keyword evidence="1" id="KW-0812">Transmembrane</keyword>
<dbReference type="EMBL" id="PFDW01000041">
    <property type="protein sequence ID" value="PJE58245.1"/>
    <property type="molecule type" value="Genomic_DNA"/>
</dbReference>
<feature type="transmembrane region" description="Helical" evidence="1">
    <location>
        <begin position="12"/>
        <end position="31"/>
    </location>
</feature>
<name>A0A2M8KEA2_9BACT</name>
<reference evidence="3" key="1">
    <citation type="submission" date="2017-09" db="EMBL/GenBank/DDBJ databases">
        <title>Depth-based differentiation of microbial function through sediment-hosted aquifers and enrichment of novel symbionts in the deep terrestrial subsurface.</title>
        <authorList>
            <person name="Probst A.J."/>
            <person name="Ladd B."/>
            <person name="Jarett J.K."/>
            <person name="Geller-Mcgrath D.E."/>
            <person name="Sieber C.M.K."/>
            <person name="Emerson J.B."/>
            <person name="Anantharaman K."/>
            <person name="Thomas B.C."/>
            <person name="Malmstrom R."/>
            <person name="Stieglmeier M."/>
            <person name="Klingl A."/>
            <person name="Woyke T."/>
            <person name="Ryan C.M."/>
            <person name="Banfield J.F."/>
        </authorList>
    </citation>
    <scope>NUCLEOTIDE SEQUENCE [LARGE SCALE GENOMIC DNA]</scope>
</reference>
<gene>
    <name evidence="2" type="ORF">COU81_01790</name>
</gene>
<proteinExistence type="predicted"/>
<protein>
    <submittedName>
        <fullName evidence="2">Uncharacterized protein</fullName>
    </submittedName>
</protein>
<accession>A0A2M8KEA2</accession>
<dbReference type="Proteomes" id="UP000231450">
    <property type="component" value="Unassembled WGS sequence"/>
</dbReference>
<sequence length="403" mass="47019">MEDSPKGLSIRLILTLLIPIILVLSVIYKAFEWSALKQMTVFASDATRQEISMLYEQEQLEDRTSQLLDETHKDKDISHEQSIDKFDELLGIENLKKKNKEEYLKTLEINKKKLDSIGSKKSLLLGKKRQFLNSYYNSHSAYYQSQIELGKESNIRSSLMLNYLNNLKEDAIMRDFFNRYEKKSNEELYANFPELITLEKYTKADFKYIDEEEIKISYPYGYETLIKYKNLFSSMYTVLKDYGTGNKDSADYKTPKLYEAVTNISVDFDKFRNEYKDKAKSKTESALQNRIQTIMLAKKFNEEMLGKYPFLKTTSFQREDLALCYLYAVKTSYYKTISNNYPKAQGAKELIDNLNELPPKTVDIDNKITADAIGISINDKEIMFECKDAIDGKVFKFKIQKAD</sequence>
<evidence type="ECO:0000313" key="3">
    <source>
        <dbReference type="Proteomes" id="UP000231450"/>
    </source>
</evidence>
<evidence type="ECO:0000313" key="2">
    <source>
        <dbReference type="EMBL" id="PJE58245.1"/>
    </source>
</evidence>